<feature type="region of interest" description="Disordered" evidence="1">
    <location>
        <begin position="72"/>
        <end position="102"/>
    </location>
</feature>
<protein>
    <submittedName>
        <fullName evidence="2">Aminophospholipid translocase</fullName>
    </submittedName>
</protein>
<dbReference type="InterPro" id="IPR011009">
    <property type="entry name" value="Kinase-like_dom_sf"/>
</dbReference>
<organism evidence="2 3">
    <name type="scientific">Sporothrix stenoceras</name>
    <dbReference type="NCBI Taxonomy" id="5173"/>
    <lineage>
        <taxon>Eukaryota</taxon>
        <taxon>Fungi</taxon>
        <taxon>Dikarya</taxon>
        <taxon>Ascomycota</taxon>
        <taxon>Pezizomycotina</taxon>
        <taxon>Sordariomycetes</taxon>
        <taxon>Sordariomycetidae</taxon>
        <taxon>Ophiostomatales</taxon>
        <taxon>Ophiostomataceae</taxon>
        <taxon>Sporothrix</taxon>
    </lineage>
</organism>
<feature type="compositionally biased region" description="Basic and acidic residues" evidence="1">
    <location>
        <begin position="77"/>
        <end position="90"/>
    </location>
</feature>
<accession>A0ABR3ZBB0</accession>
<proteinExistence type="predicted"/>
<evidence type="ECO:0000313" key="3">
    <source>
        <dbReference type="Proteomes" id="UP001583186"/>
    </source>
</evidence>
<dbReference type="EMBL" id="JAWCUI010000017">
    <property type="protein sequence ID" value="KAL1897951.1"/>
    <property type="molecule type" value="Genomic_DNA"/>
</dbReference>
<evidence type="ECO:0000313" key="2">
    <source>
        <dbReference type="EMBL" id="KAL1897951.1"/>
    </source>
</evidence>
<gene>
    <name evidence="2" type="primary">DRS2_2</name>
    <name evidence="2" type="ORF">Sste5346_003803</name>
</gene>
<reference evidence="2 3" key="1">
    <citation type="journal article" date="2024" name="IMA Fungus">
        <title>IMA Genome - F19 : A genome assembly and annotation guide to empower mycologists, including annotated draft genome sequences of Ceratocystis pirilliformis, Diaporthe australafricana, Fusarium ophioides, Paecilomyces lecythidis, and Sporothrix stenoceras.</title>
        <authorList>
            <person name="Aylward J."/>
            <person name="Wilson A.M."/>
            <person name="Visagie C.M."/>
            <person name="Spraker J."/>
            <person name="Barnes I."/>
            <person name="Buitendag C."/>
            <person name="Ceriani C."/>
            <person name="Del Mar Angel L."/>
            <person name="du Plessis D."/>
            <person name="Fuchs T."/>
            <person name="Gasser K."/>
            <person name="Kramer D."/>
            <person name="Li W."/>
            <person name="Munsamy K."/>
            <person name="Piso A."/>
            <person name="Price J.L."/>
            <person name="Sonnekus B."/>
            <person name="Thomas C."/>
            <person name="van der Nest A."/>
            <person name="van Dijk A."/>
            <person name="van Heerden A."/>
            <person name="van Vuuren N."/>
            <person name="Yilmaz N."/>
            <person name="Duong T.A."/>
            <person name="van der Merwe N.A."/>
            <person name="Wingfield M.J."/>
            <person name="Wingfield B.D."/>
        </authorList>
    </citation>
    <scope>NUCLEOTIDE SEQUENCE [LARGE SCALE GENOMIC DNA]</scope>
    <source>
        <strain evidence="2 3">CMW 5346</strain>
    </source>
</reference>
<comment type="caution">
    <text evidence="2">The sequence shown here is derived from an EMBL/GenBank/DDBJ whole genome shotgun (WGS) entry which is preliminary data.</text>
</comment>
<keyword evidence="3" id="KW-1185">Reference proteome</keyword>
<sequence>MKCCIDVAVGNIISVESEEPFPADLVLLASSEPKESFTLQALAFLHGLGIAHGNMQPGNMLFGLDEFRMPKAPSAEGEEHKLRQQEDAEGKSITTPVRVASD</sequence>
<evidence type="ECO:0000256" key="1">
    <source>
        <dbReference type="SAM" id="MobiDB-lite"/>
    </source>
</evidence>
<dbReference type="Proteomes" id="UP001583186">
    <property type="component" value="Unassembled WGS sequence"/>
</dbReference>
<name>A0ABR3ZBB0_9PEZI</name>
<dbReference type="SUPFAM" id="SSF56112">
    <property type="entry name" value="Protein kinase-like (PK-like)"/>
    <property type="match status" value="1"/>
</dbReference>
<dbReference type="Gene3D" id="1.10.510.10">
    <property type="entry name" value="Transferase(Phosphotransferase) domain 1"/>
    <property type="match status" value="1"/>
</dbReference>